<feature type="transmembrane region" description="Helical" evidence="1">
    <location>
        <begin position="282"/>
        <end position="299"/>
    </location>
</feature>
<feature type="transmembrane region" description="Helical" evidence="1">
    <location>
        <begin position="60"/>
        <end position="78"/>
    </location>
</feature>
<gene>
    <name evidence="2" type="ORF">JYB88_02215</name>
</gene>
<dbReference type="RefSeq" id="WP_207325333.1">
    <property type="nucleotide sequence ID" value="NZ_CP071504.1"/>
</dbReference>
<reference evidence="2 3" key="1">
    <citation type="submission" date="2021-03" db="EMBL/GenBank/DDBJ databases">
        <title>Novel species identification of genus Shewanella.</title>
        <authorList>
            <person name="Liu G."/>
            <person name="Zhang Q."/>
        </authorList>
    </citation>
    <scope>NUCLEOTIDE SEQUENCE [LARGE SCALE GENOMIC DNA]</scope>
    <source>
        <strain evidence="2 3">FJAT-53726</strain>
    </source>
</reference>
<dbReference type="KEGG" id="scyp:JYB88_02215"/>
<dbReference type="Proteomes" id="UP000663281">
    <property type="component" value="Chromosome"/>
</dbReference>
<keyword evidence="3" id="KW-1185">Reference proteome</keyword>
<evidence type="ECO:0000313" key="2">
    <source>
        <dbReference type="EMBL" id="QSX30497.1"/>
    </source>
</evidence>
<name>A0A975ALK3_9GAMM</name>
<organism evidence="2 3">
    <name type="scientific">Shewanella cyperi</name>
    <dbReference type="NCBI Taxonomy" id="2814292"/>
    <lineage>
        <taxon>Bacteria</taxon>
        <taxon>Pseudomonadati</taxon>
        <taxon>Pseudomonadota</taxon>
        <taxon>Gammaproteobacteria</taxon>
        <taxon>Alteromonadales</taxon>
        <taxon>Shewanellaceae</taxon>
        <taxon>Shewanella</taxon>
    </lineage>
</organism>
<sequence>MASLKLTFVAIVLLLLAVVAANVFGWPYAEAIAAPVLLLTVNLIFAILYQPAFKRDSSLLLFHIALAMLLPVALYGSLAGFQGRFELPEGAAFAPEQLVVTKQGPLHPYSLDELSLSLQAMEATYVPGKRAQRLRARVWLDDEQWVVAEHLPLVWRGYRVNVSKNIGFSALLQFTDGAGQTLTHGVNFPWLAANKLRQANEVALLGEPFWLKLEGVESMLEGNMEAVDFVPPAAAFLVLRQGERRVELRPGQEIAINGGRLRYLGLGSWQGFEVIYDPAKPFLLAIGVILCAAMGWYFYRRFSRYDWAASTATTRPSQSPTDAS</sequence>
<keyword evidence="1" id="KW-0472">Membrane</keyword>
<protein>
    <recommendedName>
        <fullName evidence="4">ResB-like domain-containing protein</fullName>
    </recommendedName>
</protein>
<keyword evidence="1" id="KW-1133">Transmembrane helix</keyword>
<feature type="transmembrane region" description="Helical" evidence="1">
    <location>
        <begin position="31"/>
        <end position="48"/>
    </location>
</feature>
<accession>A0A975ALK3</accession>
<evidence type="ECO:0008006" key="4">
    <source>
        <dbReference type="Google" id="ProtNLM"/>
    </source>
</evidence>
<proteinExistence type="predicted"/>
<evidence type="ECO:0000256" key="1">
    <source>
        <dbReference type="SAM" id="Phobius"/>
    </source>
</evidence>
<dbReference type="AlphaFoldDB" id="A0A975ALK3"/>
<keyword evidence="1" id="KW-0812">Transmembrane</keyword>
<evidence type="ECO:0000313" key="3">
    <source>
        <dbReference type="Proteomes" id="UP000663281"/>
    </source>
</evidence>
<dbReference type="EMBL" id="CP071504">
    <property type="protein sequence ID" value="QSX30497.1"/>
    <property type="molecule type" value="Genomic_DNA"/>
</dbReference>